<dbReference type="AlphaFoldDB" id="A0A552AMW9"/>
<keyword evidence="1" id="KW-0472">Membrane</keyword>
<keyword evidence="1" id="KW-0812">Transmembrane</keyword>
<dbReference type="EMBL" id="SFBR01000081">
    <property type="protein sequence ID" value="TRT86839.1"/>
    <property type="molecule type" value="Genomic_DNA"/>
</dbReference>
<proteinExistence type="predicted"/>
<keyword evidence="1" id="KW-1133">Transmembrane helix</keyword>
<sequence>MKIDVLENFLPIFFVIWAFFRPATETGKYLNEMRDKILDAKSTYTLENKILIFEDWKGIFIADALYYFFIFLLTLLLSWNFFNKIPNELFPMSLCLFISCISIIRIIRFFQIGWFKERVILEKYLKEEKRNSLGLTH</sequence>
<feature type="transmembrane region" description="Helical" evidence="1">
    <location>
        <begin position="88"/>
        <end position="107"/>
    </location>
</feature>
<evidence type="ECO:0000313" key="3">
    <source>
        <dbReference type="Proteomes" id="UP000316280"/>
    </source>
</evidence>
<gene>
    <name evidence="2" type="ORF">EWV63_09990</name>
</gene>
<comment type="caution">
    <text evidence="2">The sequence shown here is derived from an EMBL/GenBank/DDBJ whole genome shotgun (WGS) entry which is preliminary data.</text>
</comment>
<name>A0A552AMW9_MICAE</name>
<protein>
    <submittedName>
        <fullName evidence="2">Uncharacterized protein</fullName>
    </submittedName>
</protein>
<evidence type="ECO:0000256" key="1">
    <source>
        <dbReference type="SAM" id="Phobius"/>
    </source>
</evidence>
<accession>A0A552AMW9</accession>
<feature type="transmembrane region" description="Helical" evidence="1">
    <location>
        <begin position="64"/>
        <end position="82"/>
    </location>
</feature>
<dbReference type="Proteomes" id="UP000316280">
    <property type="component" value="Unassembled WGS sequence"/>
</dbReference>
<evidence type="ECO:0000313" key="2">
    <source>
        <dbReference type="EMBL" id="TRT86839.1"/>
    </source>
</evidence>
<feature type="transmembrane region" description="Helical" evidence="1">
    <location>
        <begin position="6"/>
        <end position="24"/>
    </location>
</feature>
<reference evidence="2 3" key="1">
    <citation type="submission" date="2019-01" db="EMBL/GenBank/DDBJ databases">
        <title>Coherence of Microcystis species and biogeography revealed through population genomics.</title>
        <authorList>
            <person name="Perez-Carrascal O.M."/>
            <person name="Terrat Y."/>
            <person name="Giani A."/>
            <person name="Fortin N."/>
            <person name="Tromas N."/>
            <person name="Shapiro B.J."/>
        </authorList>
    </citation>
    <scope>NUCLEOTIDE SEQUENCE [LARGE SCALE GENOMIC DNA]</scope>
    <source>
        <strain evidence="2">Ma_OC_H_19870700_S124</strain>
    </source>
</reference>
<organism evidence="2 3">
    <name type="scientific">Microcystis aeruginosa Ma_OC_H_19870700_S124</name>
    <dbReference type="NCBI Taxonomy" id="2486262"/>
    <lineage>
        <taxon>Bacteria</taxon>
        <taxon>Bacillati</taxon>
        <taxon>Cyanobacteriota</taxon>
        <taxon>Cyanophyceae</taxon>
        <taxon>Oscillatoriophycideae</taxon>
        <taxon>Chroococcales</taxon>
        <taxon>Microcystaceae</taxon>
        <taxon>Microcystis</taxon>
    </lineage>
</organism>